<keyword evidence="1" id="KW-1133">Transmembrane helix</keyword>
<dbReference type="HOGENOM" id="CLU_920354_0_0_0"/>
<keyword evidence="4" id="KW-1185">Reference proteome</keyword>
<proteinExistence type="predicted"/>
<dbReference type="STRING" id="880073.Cabys_1279"/>
<dbReference type="Proteomes" id="UP000004671">
    <property type="component" value="Chromosome"/>
</dbReference>
<dbReference type="PaxDb" id="880073-Calab_2465"/>
<reference evidence="3 4" key="1">
    <citation type="submission" date="2011-09" db="EMBL/GenBank/DDBJ databases">
        <title>The permanent draft genome of Caldithrix abyssi DSM 13497.</title>
        <authorList>
            <consortium name="US DOE Joint Genome Institute (JGI-PGF)"/>
            <person name="Lucas S."/>
            <person name="Han J."/>
            <person name="Lapidus A."/>
            <person name="Bruce D."/>
            <person name="Goodwin L."/>
            <person name="Pitluck S."/>
            <person name="Peters L."/>
            <person name="Kyrpides N."/>
            <person name="Mavromatis K."/>
            <person name="Ivanova N."/>
            <person name="Mikhailova N."/>
            <person name="Chertkov O."/>
            <person name="Detter J.C."/>
            <person name="Tapia R."/>
            <person name="Han C."/>
            <person name="Land M."/>
            <person name="Hauser L."/>
            <person name="Markowitz V."/>
            <person name="Cheng J.-F."/>
            <person name="Hugenholtz P."/>
            <person name="Woyke T."/>
            <person name="Wu D."/>
            <person name="Spring S."/>
            <person name="Brambilla E."/>
            <person name="Klenk H.-P."/>
            <person name="Eisen J.A."/>
        </authorList>
    </citation>
    <scope>NUCLEOTIDE SEQUENCE [LARGE SCALE GENOMIC DNA]</scope>
    <source>
        <strain evidence="3 4">DSM 13497</strain>
    </source>
</reference>
<keyword evidence="1" id="KW-0812">Transmembrane</keyword>
<name>H1XZ04_CALAY</name>
<evidence type="ECO:0000256" key="1">
    <source>
        <dbReference type="SAM" id="Phobius"/>
    </source>
</evidence>
<dbReference type="EMBL" id="CP018099">
    <property type="protein sequence ID" value="APF18028.1"/>
    <property type="molecule type" value="Genomic_DNA"/>
</dbReference>
<evidence type="ECO:0000313" key="2">
    <source>
        <dbReference type="EMBL" id="APF18028.1"/>
    </source>
</evidence>
<feature type="transmembrane region" description="Helical" evidence="1">
    <location>
        <begin position="156"/>
        <end position="176"/>
    </location>
</feature>
<accession>H1XZ04</accession>
<dbReference type="Proteomes" id="UP000183868">
    <property type="component" value="Chromosome"/>
</dbReference>
<evidence type="ECO:0008006" key="6">
    <source>
        <dbReference type="Google" id="ProtNLM"/>
    </source>
</evidence>
<keyword evidence="1" id="KW-0472">Membrane</keyword>
<sequence precursor="true">MKTLANILALIWITSGLVFALNGGADSLQSEIRLRTYLENDRVPLNQEVVFNIELSWIGEVSRYRILELSEPALTNLKLRGSGSANRFYQDKDKRPHAVKTITFYFTPLEMGMAYIDGITIKYLDLQTGQSGRLISQRIGLEITEPVARPGDKMNAVKLMVFALIAAFIAFALFSLKRYFDQKKQQELLTEPQKTIEEEFLERLKNNVTLSRNLPEKRFNDLVELLTQYFRKRFELPPGSEFFEVRLLLEKTNVKQEILSRLEQLFERAELIKFAGEPVSESELHFFIDTTELLFTEMNKRE</sequence>
<gene>
    <name evidence="2" type="ORF">Cabys_1279</name>
    <name evidence="3" type="ORF">Calab_2465</name>
</gene>
<reference evidence="2 5" key="2">
    <citation type="submission" date="2016-11" db="EMBL/GenBank/DDBJ databases">
        <title>Genomic analysis of Caldithrix abyssi and proposal of a novel bacterial phylum Caldithrichaeota.</title>
        <authorList>
            <person name="Kublanov I."/>
            <person name="Sigalova O."/>
            <person name="Gavrilov S."/>
            <person name="Lebedinsky A."/>
            <person name="Ivanova N."/>
            <person name="Daum C."/>
            <person name="Reddy T."/>
            <person name="Klenk H.P."/>
            <person name="Goker M."/>
            <person name="Reva O."/>
            <person name="Miroshnichenko M."/>
            <person name="Kyprides N."/>
            <person name="Woyke T."/>
            <person name="Gelfand M."/>
        </authorList>
    </citation>
    <scope>NUCLEOTIDE SEQUENCE [LARGE SCALE GENOMIC DNA]</scope>
    <source>
        <strain evidence="2 5">LF13</strain>
    </source>
</reference>
<dbReference type="RefSeq" id="WP_006929301.1">
    <property type="nucleotide sequence ID" value="NZ_CM001402.1"/>
</dbReference>
<evidence type="ECO:0000313" key="4">
    <source>
        <dbReference type="Proteomes" id="UP000004671"/>
    </source>
</evidence>
<evidence type="ECO:0000313" key="5">
    <source>
        <dbReference type="Proteomes" id="UP000183868"/>
    </source>
</evidence>
<dbReference type="InParanoid" id="H1XZ04"/>
<evidence type="ECO:0000313" key="3">
    <source>
        <dbReference type="EMBL" id="EHO42075.1"/>
    </source>
</evidence>
<dbReference type="KEGG" id="caby:Cabys_1279"/>
<dbReference type="EMBL" id="CM001402">
    <property type="protein sequence ID" value="EHO42075.1"/>
    <property type="molecule type" value="Genomic_DNA"/>
</dbReference>
<protein>
    <recommendedName>
        <fullName evidence="6">Oxygen tolerance</fullName>
    </recommendedName>
</protein>
<organism evidence="3 4">
    <name type="scientific">Caldithrix abyssi DSM 13497</name>
    <dbReference type="NCBI Taxonomy" id="880073"/>
    <lineage>
        <taxon>Bacteria</taxon>
        <taxon>Pseudomonadati</taxon>
        <taxon>Calditrichota</taxon>
        <taxon>Calditrichia</taxon>
        <taxon>Calditrichales</taxon>
        <taxon>Calditrichaceae</taxon>
        <taxon>Caldithrix</taxon>
    </lineage>
</organism>
<dbReference type="AlphaFoldDB" id="H1XZ04"/>